<dbReference type="InterPro" id="IPR003609">
    <property type="entry name" value="Pan_app"/>
</dbReference>
<organism evidence="4 5">
    <name type="scientific">Phyllotreta striolata</name>
    <name type="common">Striped flea beetle</name>
    <name type="synonym">Crioceris striolata</name>
    <dbReference type="NCBI Taxonomy" id="444603"/>
    <lineage>
        <taxon>Eukaryota</taxon>
        <taxon>Metazoa</taxon>
        <taxon>Ecdysozoa</taxon>
        <taxon>Arthropoda</taxon>
        <taxon>Hexapoda</taxon>
        <taxon>Insecta</taxon>
        <taxon>Pterygota</taxon>
        <taxon>Neoptera</taxon>
        <taxon>Endopterygota</taxon>
        <taxon>Coleoptera</taxon>
        <taxon>Polyphaga</taxon>
        <taxon>Cucujiformia</taxon>
        <taxon>Chrysomeloidea</taxon>
        <taxon>Chrysomelidae</taxon>
        <taxon>Galerucinae</taxon>
        <taxon>Alticini</taxon>
        <taxon>Phyllotreta</taxon>
    </lineage>
</organism>
<evidence type="ECO:0000256" key="2">
    <source>
        <dbReference type="SAM" id="SignalP"/>
    </source>
</evidence>
<proteinExistence type="predicted"/>
<dbReference type="SUPFAM" id="SSF57414">
    <property type="entry name" value="Hairpin loop containing domain-like"/>
    <property type="match status" value="1"/>
</dbReference>
<feature type="compositionally biased region" description="Polar residues" evidence="1">
    <location>
        <begin position="132"/>
        <end position="143"/>
    </location>
</feature>
<feature type="signal peptide" evidence="2">
    <location>
        <begin position="1"/>
        <end position="17"/>
    </location>
</feature>
<dbReference type="CDD" id="cd01099">
    <property type="entry name" value="PAN_AP_HGF"/>
    <property type="match status" value="1"/>
</dbReference>
<evidence type="ECO:0000313" key="5">
    <source>
        <dbReference type="Proteomes" id="UP001153712"/>
    </source>
</evidence>
<dbReference type="Gene3D" id="3.50.4.10">
    <property type="entry name" value="Hepatocyte Growth Factor"/>
    <property type="match status" value="1"/>
</dbReference>
<protein>
    <recommendedName>
        <fullName evidence="3">Apple domain-containing protein</fullName>
    </recommendedName>
</protein>
<keyword evidence="2" id="KW-0732">Signal</keyword>
<gene>
    <name evidence="4" type="ORF">PHYEVI_LOCUS741</name>
</gene>
<accession>A0A9N9TDQ1</accession>
<evidence type="ECO:0000256" key="1">
    <source>
        <dbReference type="SAM" id="MobiDB-lite"/>
    </source>
</evidence>
<dbReference type="OrthoDB" id="5418055at2759"/>
<name>A0A9N9TDQ1_PHYSR</name>
<evidence type="ECO:0000259" key="3">
    <source>
        <dbReference type="PROSITE" id="PS50948"/>
    </source>
</evidence>
<evidence type="ECO:0000313" key="4">
    <source>
        <dbReference type="EMBL" id="CAG9854277.1"/>
    </source>
</evidence>
<dbReference type="AlphaFoldDB" id="A0A9N9TDQ1"/>
<reference evidence="4" key="1">
    <citation type="submission" date="2022-01" db="EMBL/GenBank/DDBJ databases">
        <authorList>
            <person name="King R."/>
        </authorList>
    </citation>
    <scope>NUCLEOTIDE SEQUENCE</scope>
</reference>
<feature type="region of interest" description="Disordered" evidence="1">
    <location>
        <begin position="123"/>
        <end position="202"/>
    </location>
</feature>
<dbReference type="EMBL" id="OU900094">
    <property type="protein sequence ID" value="CAG9854277.1"/>
    <property type="molecule type" value="Genomic_DNA"/>
</dbReference>
<feature type="domain" description="Apple" evidence="3">
    <location>
        <begin position="31"/>
        <end position="117"/>
    </location>
</feature>
<keyword evidence="5" id="KW-1185">Reference proteome</keyword>
<dbReference type="PROSITE" id="PS50948">
    <property type="entry name" value="PAN"/>
    <property type="match status" value="1"/>
</dbReference>
<dbReference type="Proteomes" id="UP001153712">
    <property type="component" value="Chromosome 1"/>
</dbReference>
<dbReference type="Pfam" id="PF00024">
    <property type="entry name" value="PAN_1"/>
    <property type="match status" value="1"/>
</dbReference>
<feature type="chain" id="PRO_5040477610" description="Apple domain-containing protein" evidence="2">
    <location>
        <begin position="18"/>
        <end position="202"/>
    </location>
</feature>
<sequence>MFIRLKMSLAILGFVGALNFDNELRVISMDCYERLAIGQRINSNDTYKSFPYKTVTECKKACSEEKSNCKAFAFGISSKGNATCELSKNAIKETVDWKPIGTITDTDFDLYIKKFGCTLVNEPSHHKHPEQNFHSPTKPTTLGNVPDDISTHDASNEPIPPSSDNKNNEEIHNVHTIVSVASGPQSGIRSKAWNSRRWGTPK</sequence>